<organism evidence="1">
    <name type="scientific">Arundo donax</name>
    <name type="common">Giant reed</name>
    <name type="synonym">Donax arundinaceus</name>
    <dbReference type="NCBI Taxonomy" id="35708"/>
    <lineage>
        <taxon>Eukaryota</taxon>
        <taxon>Viridiplantae</taxon>
        <taxon>Streptophyta</taxon>
        <taxon>Embryophyta</taxon>
        <taxon>Tracheophyta</taxon>
        <taxon>Spermatophyta</taxon>
        <taxon>Magnoliopsida</taxon>
        <taxon>Liliopsida</taxon>
        <taxon>Poales</taxon>
        <taxon>Poaceae</taxon>
        <taxon>PACMAD clade</taxon>
        <taxon>Arundinoideae</taxon>
        <taxon>Arundineae</taxon>
        <taxon>Arundo</taxon>
    </lineage>
</organism>
<reference evidence="1" key="2">
    <citation type="journal article" date="2015" name="Data Brief">
        <title>Shoot transcriptome of the giant reed, Arundo donax.</title>
        <authorList>
            <person name="Barrero R.A."/>
            <person name="Guerrero F.D."/>
            <person name="Moolhuijzen P."/>
            <person name="Goolsby J.A."/>
            <person name="Tidwell J."/>
            <person name="Bellgard S.E."/>
            <person name="Bellgard M.I."/>
        </authorList>
    </citation>
    <scope>NUCLEOTIDE SEQUENCE</scope>
    <source>
        <tissue evidence="1">Shoot tissue taken approximately 20 cm above the soil surface</tissue>
    </source>
</reference>
<dbReference type="AlphaFoldDB" id="A0A0A9DYR4"/>
<name>A0A0A9DYR4_ARUDO</name>
<accession>A0A0A9DYR4</accession>
<evidence type="ECO:0000313" key="1">
    <source>
        <dbReference type="EMBL" id="JAD92936.1"/>
    </source>
</evidence>
<sequence>MSGRFPLRRVAPSIKTPSFRIDAPA</sequence>
<dbReference type="EMBL" id="GBRH01204959">
    <property type="protein sequence ID" value="JAD92936.1"/>
    <property type="molecule type" value="Transcribed_RNA"/>
</dbReference>
<reference evidence="1" key="1">
    <citation type="submission" date="2014-09" db="EMBL/GenBank/DDBJ databases">
        <authorList>
            <person name="Magalhaes I.L.F."/>
            <person name="Oliveira U."/>
            <person name="Santos F.R."/>
            <person name="Vidigal T.H.D.A."/>
            <person name="Brescovit A.D."/>
            <person name="Santos A.J."/>
        </authorList>
    </citation>
    <scope>NUCLEOTIDE SEQUENCE</scope>
    <source>
        <tissue evidence="1">Shoot tissue taken approximately 20 cm above the soil surface</tissue>
    </source>
</reference>
<protein>
    <submittedName>
        <fullName evidence="1">Uncharacterized protein</fullName>
    </submittedName>
</protein>
<proteinExistence type="predicted"/>